<dbReference type="Proteomes" id="UP000075920">
    <property type="component" value="Unassembled WGS sequence"/>
</dbReference>
<feature type="repeat" description="MBT" evidence="10">
    <location>
        <begin position="1185"/>
        <end position="1284"/>
    </location>
</feature>
<evidence type="ECO:0000256" key="3">
    <source>
        <dbReference type="ARBA" id="ARBA00022737"/>
    </source>
</evidence>
<feature type="region of interest" description="Disordered" evidence="11">
    <location>
        <begin position="395"/>
        <end position="420"/>
    </location>
</feature>
<evidence type="ECO:0000259" key="12">
    <source>
        <dbReference type="PROSITE" id="PS50105"/>
    </source>
</evidence>
<dbReference type="CDD" id="cd20101">
    <property type="entry name" value="MBT_L3MBTL1-like_rpt1"/>
    <property type="match status" value="1"/>
</dbReference>
<reference evidence="13" key="2">
    <citation type="submission" date="2020-05" db="UniProtKB">
        <authorList>
            <consortium name="EnsemblMetazoa"/>
        </authorList>
    </citation>
    <scope>IDENTIFICATION</scope>
    <source>
        <strain evidence="13">MINIMUS1</strain>
    </source>
</reference>
<evidence type="ECO:0000256" key="9">
    <source>
        <dbReference type="ARBA" id="ARBA00023242"/>
    </source>
</evidence>
<accession>A0A182WI29</accession>
<feature type="region of interest" description="Disordered" evidence="11">
    <location>
        <begin position="714"/>
        <end position="737"/>
    </location>
</feature>
<dbReference type="SUPFAM" id="SSF47769">
    <property type="entry name" value="SAM/Pointed domain"/>
    <property type="match status" value="1"/>
</dbReference>
<evidence type="ECO:0000313" key="14">
    <source>
        <dbReference type="Proteomes" id="UP000075920"/>
    </source>
</evidence>
<dbReference type="SUPFAM" id="SSF63748">
    <property type="entry name" value="Tudor/PWWP/MBT"/>
    <property type="match status" value="3"/>
</dbReference>
<evidence type="ECO:0000256" key="7">
    <source>
        <dbReference type="ARBA" id="ARBA00023015"/>
    </source>
</evidence>
<dbReference type="Pfam" id="PF00536">
    <property type="entry name" value="SAM_1"/>
    <property type="match status" value="1"/>
</dbReference>
<keyword evidence="7" id="KW-0805">Transcription regulation</keyword>
<keyword evidence="8" id="KW-0804">Transcription</keyword>
<dbReference type="InterPro" id="IPR050548">
    <property type="entry name" value="PcG_chromatin_remod_factors"/>
</dbReference>
<feature type="compositionally biased region" description="Low complexity" evidence="11">
    <location>
        <begin position="820"/>
        <end position="829"/>
    </location>
</feature>
<evidence type="ECO:0000256" key="4">
    <source>
        <dbReference type="ARBA" id="ARBA00022771"/>
    </source>
</evidence>
<evidence type="ECO:0000313" key="13">
    <source>
        <dbReference type="EnsemblMetazoa" id="AMIN010033-PA"/>
    </source>
</evidence>
<keyword evidence="3" id="KW-0677">Repeat</keyword>
<dbReference type="Pfam" id="PF02820">
    <property type="entry name" value="MBT"/>
    <property type="match status" value="3"/>
</dbReference>
<dbReference type="InterPro" id="IPR002515">
    <property type="entry name" value="Znf_C2H2C"/>
</dbReference>
<dbReference type="SMART" id="SM00454">
    <property type="entry name" value="SAM"/>
    <property type="match status" value="1"/>
</dbReference>
<evidence type="ECO:0000256" key="5">
    <source>
        <dbReference type="ARBA" id="ARBA00022833"/>
    </source>
</evidence>
<feature type="repeat" description="MBT" evidence="10">
    <location>
        <begin position="1291"/>
        <end position="1392"/>
    </location>
</feature>
<dbReference type="InterPro" id="IPR001660">
    <property type="entry name" value="SAM"/>
</dbReference>
<feature type="compositionally biased region" description="Low complexity" evidence="11">
    <location>
        <begin position="1001"/>
        <end position="1031"/>
    </location>
</feature>
<feature type="compositionally biased region" description="Low complexity" evidence="11">
    <location>
        <begin position="1528"/>
        <end position="1537"/>
    </location>
</feature>
<protein>
    <recommendedName>
        <fullName evidence="12">SAM domain-containing protein</fullName>
    </recommendedName>
</protein>
<feature type="region of interest" description="Disordered" evidence="11">
    <location>
        <begin position="1047"/>
        <end position="1068"/>
    </location>
</feature>
<dbReference type="GO" id="GO:0003682">
    <property type="term" value="F:chromatin binding"/>
    <property type="evidence" value="ECO:0007669"/>
    <property type="project" value="TreeGrafter"/>
</dbReference>
<feature type="compositionally biased region" description="Low complexity" evidence="11">
    <location>
        <begin position="399"/>
        <end position="416"/>
    </location>
</feature>
<dbReference type="PROSITE" id="PS51802">
    <property type="entry name" value="ZF_CCHHC"/>
    <property type="match status" value="1"/>
</dbReference>
<dbReference type="PROSITE" id="PS50105">
    <property type="entry name" value="SAM_DOMAIN"/>
    <property type="match status" value="1"/>
</dbReference>
<evidence type="ECO:0000256" key="8">
    <source>
        <dbReference type="ARBA" id="ARBA00023163"/>
    </source>
</evidence>
<feature type="compositionally biased region" description="Low complexity" evidence="11">
    <location>
        <begin position="767"/>
        <end position="781"/>
    </location>
</feature>
<feature type="domain" description="SAM" evidence="12">
    <location>
        <begin position="1622"/>
        <end position="1686"/>
    </location>
</feature>
<keyword evidence="6" id="KW-0156">Chromatin regulator</keyword>
<keyword evidence="14" id="KW-1185">Reference proteome</keyword>
<dbReference type="VEuPathDB" id="VectorBase:AMIN010033"/>
<sequence>DNAVTRKILYRNALEQLLGKHEKEVGKQSEVWRPPVTDAVVAQCSTSSFPRKRIDVHPDVSIFKIPSTRAPTVQAPKSNAMSFQQVQNGQSTIVKPNPAPALPIANTTVVLPTGSSGTITDLKLFAAMNNTTPTTGLRMYRPIAPKPGCTTVVPSLLLSPTVTISPPVPRVAEGTMNSASIGNLPNGLPPMVTQPVVPSHMPPNQHQEQSPQSTLYAGGSKLVLPFGTTIKVTQSALNQQQPQMQPTGGIPVSTPNPQLHQAFVHAPVAPAQPSLGTISIPKPPQQSQKFLLNTRLPIAPSSAAGPNVPTNIPPLYVPPNKATIVTSLPKPGTMMPSVSVISRPNTGPASNDNIVKRRMSLGILKTSATATVEQQELRKPIKAFPIPVLSPFTSQKIVQQPQQPQQPQQQQQQQQQHSDLNAIAEHSKDRSLPLPSSTQNFVEQQCGQIANVNVSVQLENDPADAAITEDESSNDGSMLVMDLGESSTPEVKQGERNMLFGKGMERAAIIAQANGEHLVEVDNEQEPNDVEHFDDASNCSNLGSILTEKWAPYQQEAPKTPEKELSNLLPVAAGSTNTNVSPRLQKRSSSEHQQLQGSVSLSQKAAVPQMNLNRRRFSEFALVRAPPVGVTIPYERNEHYYIPLASTVRKLEPRSLLIKNDLSTKTTPAVVEKTDKEQSVQLLVAPEQPLQTAAHNVSLLCNETIDLPKQMEDRLNKRPFDPNCRLIPKPQIKPPSDDLNVLLQQLREFEGDGGKKQRLAKENSAERSTNSRSTSMSSDSNVPAGKVVSRTKQLSESSKKNARAGGGGKKSSPVAQITPSDSSTSMMDDGVPVYDTSSVADCLRWYDGIGYLSESSLHFEFDKFGIVQLLTDEAYDRHCQTNVYRDLQLPISERPASTTDPRTPTQNAYGSRDFYKCEVCKDRGRATDFVTPDFCSIKCVLANSNSALRDHIMNSTHALQNSWHVGPKRTDALVGSEQQKGLFGEPGQKPKNSRVKKKQTVKQIVKKASPSSVMTLTSSTSDDDSGSSLSLNSSTFLKRQAMRELMPNALDDSSPQRSADASAIGDGSEETEFNWNSYLKKINAESAPIHLFGPNPFPPASLGPDENKFRTGMKLEAIDPENNSLFCVCTVAEVRGYRLKLHFDGYPAEYDFWVNSNSIDIFPPGWCQQTNRVLQPPASYIGQPFSWQHYLQETNGLAPEDAMFTHLNHTSERNKFEVGMAIEADDLKKSGKVCVATVADKMGDRILIHFDGWDNRYDYWISIYSNYIHPVNWHRENNDKITAPPDWNKTFDWDRYIRYKFRANLGSNNRAEKPLFKTRPPIHFKPGQRLEVVDRKQEKLIRPAKVVATDGYEVKLCFEGWPREYAFWIEDDSPNLHPINWCARTKHPLEPPPNFLLSTGTFEGTCELKFCLSRGNSKFLQKKFHDRTSECPYKRSNWMSEDRKPLRLSHDQVQTHNINKPEPVDESQNVKMTQPSINTIDVKAARKNMANPALNVIKTSAARRRASVASVTPSPVPSKRIKEEADEAPNTATSTSTPTPPPSRDPSKERIVRLKEPEDTAISNNSAARPANTHESIRLARPVIEEYGPRLMHSYEIWQRHSRYLDECTEQTGVLRKNPLHWTTDEMARYIEQLPGCSEYASKIRHEEINGRSFLSFTQADLIDYLGVKIGPAIKLYNRIIRLRQLVTTKFIQL</sequence>
<feature type="compositionally biased region" description="Basic residues" evidence="11">
    <location>
        <begin position="991"/>
        <end position="1000"/>
    </location>
</feature>
<dbReference type="InterPro" id="IPR004092">
    <property type="entry name" value="Mbt"/>
</dbReference>
<name>A0A182WI29_9DIPT</name>
<dbReference type="GO" id="GO:0008270">
    <property type="term" value="F:zinc ion binding"/>
    <property type="evidence" value="ECO:0007669"/>
    <property type="project" value="UniProtKB-KW"/>
</dbReference>
<feature type="repeat" description="MBT" evidence="10">
    <location>
        <begin position="1073"/>
        <end position="1177"/>
    </location>
</feature>
<keyword evidence="2" id="KW-0479">Metal-binding</keyword>
<dbReference type="InterPro" id="IPR013761">
    <property type="entry name" value="SAM/pointed_sf"/>
</dbReference>
<dbReference type="PANTHER" id="PTHR12247">
    <property type="entry name" value="POLYCOMB GROUP PROTEIN"/>
    <property type="match status" value="1"/>
</dbReference>
<dbReference type="Gene3D" id="1.10.150.50">
    <property type="entry name" value="Transcription Factor, Ets-1"/>
    <property type="match status" value="1"/>
</dbReference>
<evidence type="ECO:0000256" key="2">
    <source>
        <dbReference type="ARBA" id="ARBA00022723"/>
    </source>
</evidence>
<keyword evidence="4" id="KW-0863">Zinc-finger</keyword>
<evidence type="ECO:0000256" key="6">
    <source>
        <dbReference type="ARBA" id="ARBA00022853"/>
    </source>
</evidence>
<feature type="region of interest" description="Disordered" evidence="11">
    <location>
        <begin position="1555"/>
        <end position="1574"/>
    </location>
</feature>
<feature type="region of interest" description="Disordered" evidence="11">
    <location>
        <begin position="1501"/>
        <end position="1549"/>
    </location>
</feature>
<evidence type="ECO:0000256" key="11">
    <source>
        <dbReference type="SAM" id="MobiDB-lite"/>
    </source>
</evidence>
<feature type="compositionally biased region" description="Basic and acidic residues" evidence="11">
    <location>
        <begin position="750"/>
        <end position="765"/>
    </location>
</feature>
<dbReference type="GO" id="GO:0045892">
    <property type="term" value="P:negative regulation of DNA-templated transcription"/>
    <property type="evidence" value="ECO:0007669"/>
    <property type="project" value="TreeGrafter"/>
</dbReference>
<keyword evidence="5" id="KW-0862">Zinc</keyword>
<dbReference type="PANTHER" id="PTHR12247:SF131">
    <property type="entry name" value="LD05287P"/>
    <property type="match status" value="1"/>
</dbReference>
<dbReference type="SMART" id="SM00561">
    <property type="entry name" value="MBT"/>
    <property type="match status" value="3"/>
</dbReference>
<dbReference type="GO" id="GO:0005634">
    <property type="term" value="C:nucleus"/>
    <property type="evidence" value="ECO:0007669"/>
    <property type="project" value="UniProtKB-SubCell"/>
</dbReference>
<dbReference type="CDD" id="cd20103">
    <property type="entry name" value="MBT_L3MBTL1-like_rpt3"/>
    <property type="match status" value="1"/>
</dbReference>
<proteinExistence type="predicted"/>
<dbReference type="PROSITE" id="PS51079">
    <property type="entry name" value="MBT"/>
    <property type="match status" value="3"/>
</dbReference>
<feature type="region of interest" description="Disordered" evidence="11">
    <location>
        <begin position="979"/>
        <end position="1031"/>
    </location>
</feature>
<feature type="region of interest" description="Disordered" evidence="11">
    <location>
        <begin position="573"/>
        <end position="602"/>
    </location>
</feature>
<dbReference type="GO" id="GO:0042393">
    <property type="term" value="F:histone binding"/>
    <property type="evidence" value="ECO:0007669"/>
    <property type="project" value="TreeGrafter"/>
</dbReference>
<reference evidence="14" key="1">
    <citation type="submission" date="2013-03" db="EMBL/GenBank/DDBJ databases">
        <title>The Genome Sequence of Anopheles minimus MINIMUS1.</title>
        <authorList>
            <consortium name="The Broad Institute Genomics Platform"/>
            <person name="Neafsey D.E."/>
            <person name="Walton C."/>
            <person name="Walker B."/>
            <person name="Young S.K."/>
            <person name="Zeng Q."/>
            <person name="Gargeya S."/>
            <person name="Fitzgerald M."/>
            <person name="Haas B."/>
            <person name="Abouelleil A."/>
            <person name="Allen A.W."/>
            <person name="Alvarado L."/>
            <person name="Arachchi H.M."/>
            <person name="Berlin A.M."/>
            <person name="Chapman S.B."/>
            <person name="Gainer-Dewar J."/>
            <person name="Goldberg J."/>
            <person name="Griggs A."/>
            <person name="Gujja S."/>
            <person name="Hansen M."/>
            <person name="Howarth C."/>
            <person name="Imamovic A."/>
            <person name="Ireland A."/>
            <person name="Larimer J."/>
            <person name="McCowan C."/>
            <person name="Murphy C."/>
            <person name="Pearson M."/>
            <person name="Poon T.W."/>
            <person name="Priest M."/>
            <person name="Roberts A."/>
            <person name="Saif S."/>
            <person name="Shea T."/>
            <person name="Sisk P."/>
            <person name="Sykes S."/>
            <person name="Wortman J."/>
            <person name="Nusbaum C."/>
            <person name="Birren B."/>
        </authorList>
    </citation>
    <scope>NUCLEOTIDE SEQUENCE [LARGE SCALE GENOMIC DNA]</scope>
    <source>
        <strain evidence="14">MINIMUS1</strain>
    </source>
</reference>
<dbReference type="EnsemblMetazoa" id="AMIN010033-RA">
    <property type="protein sequence ID" value="AMIN010033-PA"/>
    <property type="gene ID" value="AMIN010033"/>
</dbReference>
<dbReference type="STRING" id="112268.A0A182WI29"/>
<feature type="region of interest" description="Disordered" evidence="11">
    <location>
        <begin position="750"/>
        <end position="829"/>
    </location>
</feature>
<organism evidence="13 14">
    <name type="scientific">Anopheles minimus</name>
    <dbReference type="NCBI Taxonomy" id="112268"/>
    <lineage>
        <taxon>Eukaryota</taxon>
        <taxon>Metazoa</taxon>
        <taxon>Ecdysozoa</taxon>
        <taxon>Arthropoda</taxon>
        <taxon>Hexapoda</taxon>
        <taxon>Insecta</taxon>
        <taxon>Pterygota</taxon>
        <taxon>Neoptera</taxon>
        <taxon>Endopterygota</taxon>
        <taxon>Diptera</taxon>
        <taxon>Nematocera</taxon>
        <taxon>Culicoidea</taxon>
        <taxon>Culicidae</taxon>
        <taxon>Anophelinae</taxon>
        <taxon>Anopheles</taxon>
    </lineage>
</organism>
<comment type="subcellular location">
    <subcellularLocation>
        <location evidence="1">Nucleus</location>
    </subcellularLocation>
</comment>
<evidence type="ECO:0000256" key="10">
    <source>
        <dbReference type="PROSITE-ProRule" id="PRU00459"/>
    </source>
</evidence>
<dbReference type="GO" id="GO:0006325">
    <property type="term" value="P:chromatin organization"/>
    <property type="evidence" value="ECO:0007669"/>
    <property type="project" value="UniProtKB-KW"/>
</dbReference>
<dbReference type="Gene3D" id="2.30.30.140">
    <property type="match status" value="3"/>
</dbReference>
<dbReference type="CDD" id="cd20102">
    <property type="entry name" value="MBT_L3MBTL1-like_rpt2"/>
    <property type="match status" value="1"/>
</dbReference>
<keyword evidence="9" id="KW-0539">Nucleus</keyword>
<feature type="compositionally biased region" description="Polar residues" evidence="11">
    <location>
        <begin position="591"/>
        <end position="602"/>
    </location>
</feature>
<evidence type="ECO:0000256" key="1">
    <source>
        <dbReference type="ARBA" id="ARBA00004123"/>
    </source>
</evidence>